<gene>
    <name evidence="6 7" type="primary">rsmG</name>
    <name evidence="7" type="ORF">H8S01_13190</name>
</gene>
<comment type="subcellular location">
    <subcellularLocation>
        <location evidence="6">Cytoplasm</location>
    </subcellularLocation>
</comment>
<keyword evidence="3 6" id="KW-0489">Methyltransferase</keyword>
<dbReference type="PIRSF" id="PIRSF003078">
    <property type="entry name" value="GidB"/>
    <property type="match status" value="1"/>
</dbReference>
<reference evidence="7 8" key="1">
    <citation type="submission" date="2020-08" db="EMBL/GenBank/DDBJ databases">
        <title>Genome public.</title>
        <authorList>
            <person name="Liu C."/>
            <person name="Sun Q."/>
        </authorList>
    </citation>
    <scope>NUCLEOTIDE SEQUENCE [LARGE SCALE GENOMIC DNA]</scope>
    <source>
        <strain evidence="7 8">NSJ-43</strain>
    </source>
</reference>
<dbReference type="InterPro" id="IPR029063">
    <property type="entry name" value="SAM-dependent_MTases_sf"/>
</dbReference>
<evidence type="ECO:0000256" key="2">
    <source>
        <dbReference type="ARBA" id="ARBA00022552"/>
    </source>
</evidence>
<keyword evidence="1 6" id="KW-0963">Cytoplasm</keyword>
<evidence type="ECO:0000256" key="1">
    <source>
        <dbReference type="ARBA" id="ARBA00022490"/>
    </source>
</evidence>
<dbReference type="SUPFAM" id="SSF53335">
    <property type="entry name" value="S-adenosyl-L-methionine-dependent methyltransferases"/>
    <property type="match status" value="1"/>
</dbReference>
<comment type="similarity">
    <text evidence="6">Belongs to the methyltransferase superfamily. RNA methyltransferase RsmG family.</text>
</comment>
<dbReference type="PANTHER" id="PTHR31760">
    <property type="entry name" value="S-ADENOSYL-L-METHIONINE-DEPENDENT METHYLTRANSFERASES SUPERFAMILY PROTEIN"/>
    <property type="match status" value="1"/>
</dbReference>
<feature type="binding site" evidence="6">
    <location>
        <position position="96"/>
    </location>
    <ligand>
        <name>S-adenosyl-L-methionine</name>
        <dbReference type="ChEBI" id="CHEBI:59789"/>
    </ligand>
</feature>
<evidence type="ECO:0000256" key="5">
    <source>
        <dbReference type="ARBA" id="ARBA00022691"/>
    </source>
</evidence>
<comment type="caution">
    <text evidence="7">The sequence shown here is derived from an EMBL/GenBank/DDBJ whole genome shotgun (WGS) entry which is preliminary data.</text>
</comment>
<dbReference type="PANTHER" id="PTHR31760:SF0">
    <property type="entry name" value="S-ADENOSYL-L-METHIONINE-DEPENDENT METHYLTRANSFERASES SUPERFAMILY PROTEIN"/>
    <property type="match status" value="1"/>
</dbReference>
<evidence type="ECO:0000256" key="3">
    <source>
        <dbReference type="ARBA" id="ARBA00022603"/>
    </source>
</evidence>
<dbReference type="EMBL" id="JACOPD010000013">
    <property type="protein sequence ID" value="MBC5681902.1"/>
    <property type="molecule type" value="Genomic_DNA"/>
</dbReference>
<evidence type="ECO:0000313" key="8">
    <source>
        <dbReference type="Proteomes" id="UP000628463"/>
    </source>
</evidence>
<keyword evidence="4 6" id="KW-0808">Transferase</keyword>
<dbReference type="Pfam" id="PF02527">
    <property type="entry name" value="GidB"/>
    <property type="match status" value="1"/>
</dbReference>
<keyword evidence="8" id="KW-1185">Reference proteome</keyword>
<dbReference type="HAMAP" id="MF_00074">
    <property type="entry name" value="16SrRNA_methyltr_G"/>
    <property type="match status" value="1"/>
</dbReference>
<comment type="function">
    <text evidence="6">Specifically methylates the N7 position of a guanine in 16S rRNA.</text>
</comment>
<dbReference type="Gene3D" id="3.40.50.150">
    <property type="entry name" value="Vaccinia Virus protein VP39"/>
    <property type="match status" value="1"/>
</dbReference>
<evidence type="ECO:0000256" key="4">
    <source>
        <dbReference type="ARBA" id="ARBA00022679"/>
    </source>
</evidence>
<dbReference type="EC" id="2.1.1.-" evidence="6"/>
<evidence type="ECO:0000256" key="6">
    <source>
        <dbReference type="HAMAP-Rule" id="MF_00074"/>
    </source>
</evidence>
<feature type="binding site" evidence="6">
    <location>
        <position position="91"/>
    </location>
    <ligand>
        <name>S-adenosyl-L-methionine</name>
        <dbReference type="ChEBI" id="CHEBI:59789"/>
    </ligand>
</feature>
<dbReference type="RefSeq" id="WP_021865618.1">
    <property type="nucleotide sequence ID" value="NZ_JACOPD010000013.1"/>
</dbReference>
<proteinExistence type="inferred from homology"/>
<feature type="binding site" evidence="6">
    <location>
        <begin position="142"/>
        <end position="143"/>
    </location>
    <ligand>
        <name>S-adenosyl-L-methionine</name>
        <dbReference type="ChEBI" id="CHEBI:59789"/>
    </ligand>
</feature>
<organism evidence="7 8">
    <name type="scientific">Lachnospira hominis</name>
    <name type="common">ex Liu et al. 2021</name>
    <dbReference type="NCBI Taxonomy" id="2763051"/>
    <lineage>
        <taxon>Bacteria</taxon>
        <taxon>Bacillati</taxon>
        <taxon>Bacillota</taxon>
        <taxon>Clostridia</taxon>
        <taxon>Lachnospirales</taxon>
        <taxon>Lachnospiraceae</taxon>
        <taxon>Lachnospira</taxon>
    </lineage>
</organism>
<dbReference type="Proteomes" id="UP000628463">
    <property type="component" value="Unassembled WGS sequence"/>
</dbReference>
<dbReference type="InterPro" id="IPR003682">
    <property type="entry name" value="rRNA_ssu_MeTfrase_G"/>
</dbReference>
<name>A0ABR7G381_9FIRM</name>
<keyword evidence="5 6" id="KW-0949">S-adenosyl-L-methionine</keyword>
<evidence type="ECO:0000313" key="7">
    <source>
        <dbReference type="EMBL" id="MBC5681902.1"/>
    </source>
</evidence>
<keyword evidence="2 6" id="KW-0698">rRNA processing</keyword>
<accession>A0ABR7G381</accession>
<protein>
    <recommendedName>
        <fullName evidence="6">Ribosomal RNA small subunit methyltransferase G</fullName>
        <ecNumber evidence="6">2.1.1.-</ecNumber>
    </recommendedName>
    <alternativeName>
        <fullName evidence="6">16S rRNA 7-methylguanosine methyltransferase</fullName>
        <shortName evidence="6">16S rRNA m7G methyltransferase</shortName>
    </alternativeName>
</protein>
<sequence>MDRSEFQKILKEINVELTDNQCDQFDKYYEILVEWNKVMNLTGITQYDEVLVKHFVDSLAVFKAVCELSGTDNDIKNKINYFKNVSVIDVGTGAGFPGVPIKIAFPETDVCLLDSLNKRVNFLNEVINQLGIKKVDAIHSRAEDGARNPLYREKYRIGVSRAVANLATLSEYVLPFVEPGGYFIAYKSGEIDEELEASKKAIGVLGGEIKHVYKFSLPGTDFGRSFVFIKKNRITPKKYPRKSGLPSKEPIK</sequence>
<dbReference type="NCBIfam" id="TIGR00138">
    <property type="entry name" value="rsmG_gidB"/>
    <property type="match status" value="1"/>
</dbReference>
<feature type="binding site" evidence="6">
    <location>
        <position position="161"/>
    </location>
    <ligand>
        <name>S-adenosyl-L-methionine</name>
        <dbReference type="ChEBI" id="CHEBI:59789"/>
    </ligand>
</feature>
<comment type="caution">
    <text evidence="6">Lacks conserved residue(s) required for the propagation of feature annotation.</text>
</comment>